<protein>
    <submittedName>
        <fullName evidence="2">Uncharacterized protein</fullName>
    </submittedName>
</protein>
<evidence type="ECO:0000256" key="1">
    <source>
        <dbReference type="SAM" id="Phobius"/>
    </source>
</evidence>
<keyword evidence="1" id="KW-0472">Membrane</keyword>
<dbReference type="EMBL" id="JAUCGM010000213">
    <property type="protein sequence ID" value="MDM8562594.1"/>
    <property type="molecule type" value="Genomic_DNA"/>
</dbReference>
<evidence type="ECO:0000313" key="3">
    <source>
        <dbReference type="Proteomes" id="UP001171945"/>
    </source>
</evidence>
<name>A0ABT7VSF3_9GAMM</name>
<gene>
    <name evidence="2" type="ORF">QUF54_04495</name>
</gene>
<accession>A0ABT7VSF3</accession>
<feature type="transmembrane region" description="Helical" evidence="1">
    <location>
        <begin position="136"/>
        <end position="161"/>
    </location>
</feature>
<feature type="transmembrane region" description="Helical" evidence="1">
    <location>
        <begin position="181"/>
        <end position="203"/>
    </location>
</feature>
<dbReference type="Proteomes" id="UP001171945">
    <property type="component" value="Unassembled WGS sequence"/>
</dbReference>
<keyword evidence="1" id="KW-1133">Transmembrane helix</keyword>
<evidence type="ECO:0000313" key="2">
    <source>
        <dbReference type="EMBL" id="MDM8562594.1"/>
    </source>
</evidence>
<feature type="transmembrane region" description="Helical" evidence="1">
    <location>
        <begin position="22"/>
        <end position="42"/>
    </location>
</feature>
<keyword evidence="3" id="KW-1185">Reference proteome</keyword>
<feature type="non-terminal residue" evidence="2">
    <location>
        <position position="1"/>
    </location>
</feature>
<keyword evidence="1" id="KW-0812">Transmembrane</keyword>
<organism evidence="2 3">
    <name type="scientific">Candidatus Marithioploca araucensis</name>
    <dbReference type="NCBI Taxonomy" id="70273"/>
    <lineage>
        <taxon>Bacteria</taxon>
        <taxon>Pseudomonadati</taxon>
        <taxon>Pseudomonadota</taxon>
        <taxon>Gammaproteobacteria</taxon>
        <taxon>Thiotrichales</taxon>
        <taxon>Thiotrichaceae</taxon>
        <taxon>Candidatus Marithioploca</taxon>
    </lineage>
</organism>
<feature type="transmembrane region" description="Helical" evidence="1">
    <location>
        <begin position="102"/>
        <end position="124"/>
    </location>
</feature>
<proteinExistence type="predicted"/>
<sequence>LYFGFYGLLNARGFSNMPLIKFIFGFILRFALVYGLLTALWFSGGEYYAKALTAGGNLISSFWSQPTLRFQQIQPQHPLAQAQQAGTREIEILWVKEKTEQWILIISSADGYIPAALMLALILATPITWKRKGWSVLWGMMLVHVFFVFSQIILILFFFSYHQEQLVVTFSPFWQDVLSATVNIVIGDIWTLYVVPILIWILVTFRRSDWRMLEQMLLMK</sequence>
<reference evidence="2" key="1">
    <citation type="submission" date="2023-06" db="EMBL/GenBank/DDBJ databases">
        <title>Uncultivated large filamentous bacteria from sulfidic sediments reveal new species and different genomic features in energy metabolism and defense.</title>
        <authorList>
            <person name="Fonseca A."/>
        </authorList>
    </citation>
    <scope>NUCLEOTIDE SEQUENCE</scope>
    <source>
        <strain evidence="2">HSG4</strain>
    </source>
</reference>
<comment type="caution">
    <text evidence="2">The sequence shown here is derived from an EMBL/GenBank/DDBJ whole genome shotgun (WGS) entry which is preliminary data.</text>
</comment>